<evidence type="ECO:0000256" key="1">
    <source>
        <dbReference type="ARBA" id="ARBA00004184"/>
    </source>
</evidence>
<dbReference type="EMBL" id="CCBN010000004">
    <property type="protein sequence ID" value="CDO52845.1"/>
    <property type="molecule type" value="Genomic_DNA"/>
</dbReference>
<dbReference type="Gene3D" id="3.90.830.10">
    <property type="entry name" value="Syntaxin Binding Protein 1, Chain A, domain 2"/>
    <property type="match status" value="1"/>
</dbReference>
<protein>
    <recommendedName>
        <fullName evidence="6">Vacuolar protein sorting-associated protein 45</fullName>
    </recommendedName>
</protein>
<dbReference type="InterPro" id="IPR036045">
    <property type="entry name" value="Sec1-like_sf"/>
</dbReference>
<keyword evidence="4" id="KW-0653">Protein transport</keyword>
<dbReference type="Pfam" id="PF00995">
    <property type="entry name" value="Sec1"/>
    <property type="match status" value="1"/>
</dbReference>
<dbReference type="PIRSF" id="PIRSF005715">
    <property type="entry name" value="VPS45_Sec1"/>
    <property type="match status" value="1"/>
</dbReference>
<dbReference type="Proteomes" id="UP000242525">
    <property type="component" value="Unassembled WGS sequence"/>
</dbReference>
<dbReference type="Gene3D" id="3.40.50.1910">
    <property type="match status" value="1"/>
</dbReference>
<comment type="caution">
    <text evidence="8">The sequence shown here is derived from an EMBL/GenBank/DDBJ whole genome shotgun (WGS) entry which is preliminary data.</text>
</comment>
<proteinExistence type="inferred from homology"/>
<keyword evidence="5" id="KW-0472">Membrane</keyword>
<dbReference type="GO" id="GO:0031410">
    <property type="term" value="C:cytoplasmic vesicle"/>
    <property type="evidence" value="ECO:0007669"/>
    <property type="project" value="UniProtKB-ARBA"/>
</dbReference>
<dbReference type="FunFam" id="3.90.830.10:FF:000002">
    <property type="entry name" value="Vacuolar protein sorting-associated protein 45"/>
    <property type="match status" value="1"/>
</dbReference>
<dbReference type="InterPro" id="IPR001619">
    <property type="entry name" value="Sec1-like"/>
</dbReference>
<evidence type="ECO:0000256" key="6">
    <source>
        <dbReference type="ARBA" id="ARBA00073001"/>
    </source>
</evidence>
<gene>
    <name evidence="8" type="ORF">BN980_GECA04s00395g</name>
</gene>
<sequence length="601" mass="67263">MDLLKATHSYVERMVGSTETSHIGTGSEMLKILLLDQETTGIISLCTTQSLLLKHEVYLIDRLDNANREKMRHLGAIVFVRPTSDSIQFLIDELRNPKYGKYELFFTNTIKKSALERLAESDDHEVVTKVQEVFADYYVINTDLFSVNLPSTAIYGSNGPDFWAADSLNRSVEALSAVLLSLKRRPLIRYDRNSAMAKKLGTEIQYTMKQEKALFDFNNSALDTPPILLILDRRNDPVTPLLTPWTYQAMVHELLGIHNNRVDLSNVPDIQKELKEIVLSGDQDAFFRKSMYLNFGDLGATIKDYVNQYQAKIKSNQNIESISDMKRFVEDYPEFRKLSGNVSKHVSLVGELSRLVSTQQLLEVSQLEQSLACNDSHNSDLKAIQETLQLPIGDDIKIRLVALYGLRYQHHSNYSLNPLLSLLEHTTTISKSRIGTIKCLVDIYGGSSFRQENIYPTDSFFSRAQSGFKGLKGAENVYTQHEPLLERTITSLLKGKLKKASHPFLAPAADDTGAPPLPAWARGTDGDTDRPQDIIVFIVGGVTFEESRLVASINSSTPSVRIVLGGTSVLNSREFLDSLETNGTKWPEPGAAGRLASRVRP</sequence>
<feature type="region of interest" description="Disordered" evidence="7">
    <location>
        <begin position="581"/>
        <end position="601"/>
    </location>
</feature>
<dbReference type="PANTHER" id="PTHR11679">
    <property type="entry name" value="VESICLE PROTEIN SORTING-ASSOCIATED"/>
    <property type="match status" value="1"/>
</dbReference>
<evidence type="ECO:0000256" key="2">
    <source>
        <dbReference type="ARBA" id="ARBA00009884"/>
    </source>
</evidence>
<accession>A0A0J9X6P9</accession>
<comment type="subcellular location">
    <subcellularLocation>
        <location evidence="1">Endomembrane system</location>
        <topology evidence="1">Peripheral membrane protein</topology>
    </subcellularLocation>
</comment>
<dbReference type="STRING" id="1173061.A0A0J9X6P9"/>
<organism evidence="8 9">
    <name type="scientific">Geotrichum candidum</name>
    <name type="common">Oospora lactis</name>
    <name type="synonym">Dipodascus geotrichum</name>
    <dbReference type="NCBI Taxonomy" id="1173061"/>
    <lineage>
        <taxon>Eukaryota</taxon>
        <taxon>Fungi</taxon>
        <taxon>Dikarya</taxon>
        <taxon>Ascomycota</taxon>
        <taxon>Saccharomycotina</taxon>
        <taxon>Dipodascomycetes</taxon>
        <taxon>Dipodascales</taxon>
        <taxon>Dipodascaceae</taxon>
        <taxon>Geotrichum</taxon>
    </lineage>
</organism>
<comment type="similarity">
    <text evidence="2">Belongs to the STXBP/unc-18/SEC1 family.</text>
</comment>
<dbReference type="SUPFAM" id="SSF56815">
    <property type="entry name" value="Sec1/munc18-like (SM) proteins"/>
    <property type="match status" value="1"/>
</dbReference>
<dbReference type="InterPro" id="IPR027482">
    <property type="entry name" value="Sec1-like_dom2"/>
</dbReference>
<dbReference type="OrthoDB" id="10266265at2759"/>
<reference evidence="8" key="1">
    <citation type="submission" date="2014-03" db="EMBL/GenBank/DDBJ databases">
        <authorList>
            <person name="Casaregola S."/>
        </authorList>
    </citation>
    <scope>NUCLEOTIDE SEQUENCE [LARGE SCALE GENOMIC DNA]</scope>
    <source>
        <strain evidence="8">CLIB 918</strain>
    </source>
</reference>
<dbReference type="Gene3D" id="3.40.50.2060">
    <property type="match status" value="1"/>
</dbReference>
<keyword evidence="9" id="KW-1185">Reference proteome</keyword>
<evidence type="ECO:0000313" key="8">
    <source>
        <dbReference type="EMBL" id="CDO52845.1"/>
    </source>
</evidence>
<dbReference type="GO" id="GO:0012505">
    <property type="term" value="C:endomembrane system"/>
    <property type="evidence" value="ECO:0007669"/>
    <property type="project" value="UniProtKB-SubCell"/>
</dbReference>
<dbReference type="GO" id="GO:0015031">
    <property type="term" value="P:protein transport"/>
    <property type="evidence" value="ECO:0007669"/>
    <property type="project" value="UniProtKB-KW"/>
</dbReference>
<dbReference type="InterPro" id="IPR043127">
    <property type="entry name" value="Sec-1-like_dom3a"/>
</dbReference>
<evidence type="ECO:0000313" key="9">
    <source>
        <dbReference type="Proteomes" id="UP000242525"/>
    </source>
</evidence>
<evidence type="ECO:0000256" key="5">
    <source>
        <dbReference type="ARBA" id="ARBA00023136"/>
    </source>
</evidence>
<dbReference type="GO" id="GO:0016192">
    <property type="term" value="P:vesicle-mediated transport"/>
    <property type="evidence" value="ECO:0007669"/>
    <property type="project" value="InterPro"/>
</dbReference>
<keyword evidence="3" id="KW-0813">Transport</keyword>
<dbReference type="Gene3D" id="1.25.40.60">
    <property type="match status" value="1"/>
</dbReference>
<dbReference type="InterPro" id="IPR043154">
    <property type="entry name" value="Sec-1-like_dom1"/>
</dbReference>
<evidence type="ECO:0000256" key="4">
    <source>
        <dbReference type="ARBA" id="ARBA00022927"/>
    </source>
</evidence>
<dbReference type="AlphaFoldDB" id="A0A0J9X6P9"/>
<name>A0A0J9X6P9_GEOCN</name>
<evidence type="ECO:0000256" key="3">
    <source>
        <dbReference type="ARBA" id="ARBA00022448"/>
    </source>
</evidence>
<evidence type="ECO:0000256" key="7">
    <source>
        <dbReference type="SAM" id="MobiDB-lite"/>
    </source>
</evidence>